<comment type="caution">
    <text evidence="2">The sequence shown here is derived from an EMBL/GenBank/DDBJ whole genome shotgun (WGS) entry which is preliminary data.</text>
</comment>
<accession>A0A9Q1HT03</accession>
<gene>
    <name evidence="2" type="ORF">COCON_G00181350</name>
</gene>
<sequence length="83" mass="9406">MTRTPPERTTDRYSWQGKGEWRMSGSGSGQGGERHLRLRSCVPVRGSEGNVHLEEDWGHLFLWPHLRSGLVRGAECPVAHLKQ</sequence>
<evidence type="ECO:0000256" key="1">
    <source>
        <dbReference type="SAM" id="MobiDB-lite"/>
    </source>
</evidence>
<name>A0A9Q1HT03_CONCO</name>
<evidence type="ECO:0000313" key="2">
    <source>
        <dbReference type="EMBL" id="KAJ8259123.1"/>
    </source>
</evidence>
<dbReference type="AlphaFoldDB" id="A0A9Q1HT03"/>
<feature type="compositionally biased region" description="Basic and acidic residues" evidence="1">
    <location>
        <begin position="1"/>
        <end position="11"/>
    </location>
</feature>
<keyword evidence="3" id="KW-1185">Reference proteome</keyword>
<feature type="region of interest" description="Disordered" evidence="1">
    <location>
        <begin position="1"/>
        <end position="35"/>
    </location>
</feature>
<proteinExistence type="predicted"/>
<dbReference type="Proteomes" id="UP001152803">
    <property type="component" value="Unassembled WGS sequence"/>
</dbReference>
<organism evidence="2 3">
    <name type="scientific">Conger conger</name>
    <name type="common">Conger eel</name>
    <name type="synonym">Muraena conger</name>
    <dbReference type="NCBI Taxonomy" id="82655"/>
    <lineage>
        <taxon>Eukaryota</taxon>
        <taxon>Metazoa</taxon>
        <taxon>Chordata</taxon>
        <taxon>Craniata</taxon>
        <taxon>Vertebrata</taxon>
        <taxon>Euteleostomi</taxon>
        <taxon>Actinopterygii</taxon>
        <taxon>Neopterygii</taxon>
        <taxon>Teleostei</taxon>
        <taxon>Anguilliformes</taxon>
        <taxon>Congridae</taxon>
        <taxon>Conger</taxon>
    </lineage>
</organism>
<dbReference type="EMBL" id="JAFJMO010000013">
    <property type="protein sequence ID" value="KAJ8259123.1"/>
    <property type="molecule type" value="Genomic_DNA"/>
</dbReference>
<protein>
    <submittedName>
        <fullName evidence="2">Uncharacterized protein</fullName>
    </submittedName>
</protein>
<reference evidence="2" key="1">
    <citation type="journal article" date="2023" name="Science">
        <title>Genome structures resolve the early diversification of teleost fishes.</title>
        <authorList>
            <person name="Parey E."/>
            <person name="Louis A."/>
            <person name="Montfort J."/>
            <person name="Bouchez O."/>
            <person name="Roques C."/>
            <person name="Iampietro C."/>
            <person name="Lluch J."/>
            <person name="Castinel A."/>
            <person name="Donnadieu C."/>
            <person name="Desvignes T."/>
            <person name="Floi Bucao C."/>
            <person name="Jouanno E."/>
            <person name="Wen M."/>
            <person name="Mejri S."/>
            <person name="Dirks R."/>
            <person name="Jansen H."/>
            <person name="Henkel C."/>
            <person name="Chen W.J."/>
            <person name="Zahm M."/>
            <person name="Cabau C."/>
            <person name="Klopp C."/>
            <person name="Thompson A.W."/>
            <person name="Robinson-Rechavi M."/>
            <person name="Braasch I."/>
            <person name="Lecointre G."/>
            <person name="Bobe J."/>
            <person name="Postlethwait J.H."/>
            <person name="Berthelot C."/>
            <person name="Roest Crollius H."/>
            <person name="Guiguen Y."/>
        </authorList>
    </citation>
    <scope>NUCLEOTIDE SEQUENCE</scope>
    <source>
        <strain evidence="2">Concon-B</strain>
    </source>
</reference>
<evidence type="ECO:0000313" key="3">
    <source>
        <dbReference type="Proteomes" id="UP001152803"/>
    </source>
</evidence>